<dbReference type="FunFam" id="3.40.50.300:FF:000489">
    <property type="entry name" value="Primosome assembly protein PriA"/>
    <property type="match status" value="1"/>
</dbReference>
<sequence>MFKVEVLIEHPVQALDRGFSYLSKKPILTGIRVQVPFNHRQVVGYVLSVEEVDLTQKELEERDGFKYSYIYSVIDEAPLLNNELITLAHRMSKMTICPLIACFQAMLPGTLKPSTHKMVGIKTITCVRVINTGIPKTTKQQEAFRLLVEKGEMFLKDIPYSRSVIASLEKQGLVEVYNKEVQRDPYAGNNLKINNKITLTPLQTSVVEGVLETSQMISLIHGVTGSGKTEVYIALTKKMLEENKTVLMLVPEISLTPMMERVFKERFHDEVAIIHSRLSQGEKYDEYRRIKKGEARIVVGARSAIFAPVENLGLIIMDEEHDMSYKQDNTPRYHTLSIAKMRAEKNHAKIVLGSATPSVETYARAKKGIYSLFEMKQRINGKPLPYCEVVDMGNESRLGNYSLMSRRMKQRLQETLDKKEQAMILLNKRGYASFIKCESCNEPIRCPHCDVTLTYHKAENRLKCHLCEYFIPTPRTCPNCGSTHLKKIGYGTQKIEEELEKQYPEAHIIRFDFDTTRNKNTHLKLLKDFEEHKADIMLGTQMIAKGLDFSNVTFVGVLMADLSLMVPDFRASERTFQLLCQVAGRSGRGEKQGTVMIQTFNPEHYAIKAAVKQDYDAFFKEEIAFRKKAKYPPYCHLVSVIVQSRSPKNVHSIALDISQYLKDHLEKVRIIGPQSTFKMQDIYRERILIKYIESKPIYEQLSIIDDYYNRTRKGGVIVACDFNPYSTY</sequence>
<dbReference type="GO" id="GO:0006302">
    <property type="term" value="P:double-strand break repair"/>
    <property type="evidence" value="ECO:0007669"/>
    <property type="project" value="InterPro"/>
</dbReference>
<comment type="cofactor">
    <cofactor evidence="12">
        <name>Zn(2+)</name>
        <dbReference type="ChEBI" id="CHEBI:29105"/>
    </cofactor>
    <text evidence="12">Binds 2 zinc ions per subunit.</text>
</comment>
<comment type="subunit">
    <text evidence="12">Component of the replication restart primosome.</text>
</comment>
<dbReference type="InterPro" id="IPR014001">
    <property type="entry name" value="Helicase_ATP-bd"/>
</dbReference>
<keyword evidence="17" id="KW-1185">Reference proteome</keyword>
<dbReference type="GO" id="GO:0016787">
    <property type="term" value="F:hydrolase activity"/>
    <property type="evidence" value="ECO:0007669"/>
    <property type="project" value="UniProtKB-KW"/>
</dbReference>
<evidence type="ECO:0000256" key="11">
    <source>
        <dbReference type="ARBA" id="ARBA00048988"/>
    </source>
</evidence>
<evidence type="ECO:0000256" key="10">
    <source>
        <dbReference type="ARBA" id="ARBA00023235"/>
    </source>
</evidence>
<feature type="binding site" evidence="12">
    <location>
        <position position="477"/>
    </location>
    <ligand>
        <name>Zn(2+)</name>
        <dbReference type="ChEBI" id="CHEBI:29105"/>
        <label>1</label>
    </ligand>
</feature>
<dbReference type="NCBIfam" id="TIGR00595">
    <property type="entry name" value="priA"/>
    <property type="match status" value="1"/>
</dbReference>
<dbReference type="CDD" id="cd17929">
    <property type="entry name" value="DEXHc_priA"/>
    <property type="match status" value="1"/>
</dbReference>
<evidence type="ECO:0000256" key="5">
    <source>
        <dbReference type="ARBA" id="ARBA00022801"/>
    </source>
</evidence>
<feature type="binding site" evidence="12">
    <location>
        <position position="464"/>
    </location>
    <ligand>
        <name>Zn(2+)</name>
        <dbReference type="ChEBI" id="CHEBI:29105"/>
        <label>2</label>
    </ligand>
</feature>
<accession>A0AAW4MQG9</accession>
<feature type="binding site" evidence="12">
    <location>
        <position position="446"/>
    </location>
    <ligand>
        <name>Zn(2+)</name>
        <dbReference type="ChEBI" id="CHEBI:29105"/>
        <label>2</label>
    </ligand>
</feature>
<keyword evidence="7 12" id="KW-0862">Zinc</keyword>
<dbReference type="Pfam" id="PF18074">
    <property type="entry name" value="PriA_C"/>
    <property type="match status" value="1"/>
</dbReference>
<evidence type="ECO:0000256" key="8">
    <source>
        <dbReference type="ARBA" id="ARBA00022840"/>
    </source>
</evidence>
<evidence type="ECO:0000256" key="3">
    <source>
        <dbReference type="ARBA" id="ARBA00022723"/>
    </source>
</evidence>
<evidence type="ECO:0000256" key="7">
    <source>
        <dbReference type="ARBA" id="ARBA00022833"/>
    </source>
</evidence>
<evidence type="ECO:0000256" key="9">
    <source>
        <dbReference type="ARBA" id="ARBA00023125"/>
    </source>
</evidence>
<comment type="caution">
    <text evidence="14">The sequence shown here is derived from an EMBL/GenBank/DDBJ whole genome shotgun (WGS) entry which is preliminary data.</text>
</comment>
<keyword evidence="5 12" id="KW-0378">Hydrolase</keyword>
<dbReference type="InterPro" id="IPR041222">
    <property type="entry name" value="PriA_3primeBD"/>
</dbReference>
<evidence type="ECO:0000313" key="15">
    <source>
        <dbReference type="EMBL" id="MBV3392432.1"/>
    </source>
</evidence>
<dbReference type="InterPro" id="IPR041236">
    <property type="entry name" value="PriA_C"/>
</dbReference>
<dbReference type="EMBL" id="JAHOEF010000017">
    <property type="protein sequence ID" value="MBV3382416.1"/>
    <property type="molecule type" value="Genomic_DNA"/>
</dbReference>
<dbReference type="SMART" id="SM00490">
    <property type="entry name" value="HELICc"/>
    <property type="match status" value="1"/>
</dbReference>
<gene>
    <name evidence="12 14" type="primary">priA</name>
    <name evidence="14" type="ORF">KSV97_04035</name>
    <name evidence="15" type="ORF">KSW06_04000</name>
</gene>
<dbReference type="PROSITE" id="PS51192">
    <property type="entry name" value="HELICASE_ATP_BIND_1"/>
    <property type="match status" value="1"/>
</dbReference>
<dbReference type="GO" id="GO:0043138">
    <property type="term" value="F:3'-5' DNA helicase activity"/>
    <property type="evidence" value="ECO:0007669"/>
    <property type="project" value="UniProtKB-EC"/>
</dbReference>
<feature type="binding site" evidence="12">
    <location>
        <position position="467"/>
    </location>
    <ligand>
        <name>Zn(2+)</name>
        <dbReference type="ChEBI" id="CHEBI:29105"/>
        <label>2</label>
    </ligand>
</feature>
<comment type="catalytic activity">
    <reaction evidence="11 12">
        <text>ATP + H2O = ADP + phosphate + H(+)</text>
        <dbReference type="Rhea" id="RHEA:13065"/>
        <dbReference type="ChEBI" id="CHEBI:15377"/>
        <dbReference type="ChEBI" id="CHEBI:15378"/>
        <dbReference type="ChEBI" id="CHEBI:30616"/>
        <dbReference type="ChEBI" id="CHEBI:43474"/>
        <dbReference type="ChEBI" id="CHEBI:456216"/>
        <dbReference type="EC" id="5.6.2.4"/>
    </reaction>
</comment>
<dbReference type="PANTHER" id="PTHR30580">
    <property type="entry name" value="PRIMOSOMAL PROTEIN N"/>
    <property type="match status" value="1"/>
</dbReference>
<dbReference type="CDD" id="cd18804">
    <property type="entry name" value="SF2_C_priA"/>
    <property type="match status" value="1"/>
</dbReference>
<dbReference type="GO" id="GO:0008270">
    <property type="term" value="F:zinc ion binding"/>
    <property type="evidence" value="ECO:0007669"/>
    <property type="project" value="UniProtKB-UniRule"/>
</dbReference>
<dbReference type="GO" id="GO:0005524">
    <property type="term" value="F:ATP binding"/>
    <property type="evidence" value="ECO:0007669"/>
    <property type="project" value="UniProtKB-UniRule"/>
</dbReference>
<dbReference type="PANTHER" id="PTHR30580:SF0">
    <property type="entry name" value="PRIMOSOMAL PROTEIN N"/>
    <property type="match status" value="1"/>
</dbReference>
<comment type="function">
    <text evidence="12">Initiates the restart of stalled replication forks, which reloads the replicative helicase on sites other than the origin of replication. Recognizes and binds to abandoned replication forks and remodels them to uncover a helicase loading site. Promotes assembly of the primosome at these replication forks.</text>
</comment>
<evidence type="ECO:0000313" key="16">
    <source>
        <dbReference type="Proteomes" id="UP001196408"/>
    </source>
</evidence>
<dbReference type="GO" id="GO:0006310">
    <property type="term" value="P:DNA recombination"/>
    <property type="evidence" value="ECO:0007669"/>
    <property type="project" value="InterPro"/>
</dbReference>
<keyword evidence="1 12" id="KW-0639">Primosome</keyword>
<keyword evidence="3 12" id="KW-0479">Metal-binding</keyword>
<dbReference type="Pfam" id="PF00270">
    <property type="entry name" value="DEAD"/>
    <property type="match status" value="1"/>
</dbReference>
<keyword evidence="10 12" id="KW-0413">Isomerase</keyword>
<feature type="binding site" evidence="12">
    <location>
        <position position="437"/>
    </location>
    <ligand>
        <name>Zn(2+)</name>
        <dbReference type="ChEBI" id="CHEBI:29105"/>
        <label>1</label>
    </ligand>
</feature>
<dbReference type="Pfam" id="PF18319">
    <property type="entry name" value="Zn_ribbon_PriA"/>
    <property type="match status" value="1"/>
</dbReference>
<evidence type="ECO:0000259" key="13">
    <source>
        <dbReference type="PROSITE" id="PS51192"/>
    </source>
</evidence>
<keyword evidence="9 12" id="KW-0238">DNA-binding</keyword>
<protein>
    <recommendedName>
        <fullName evidence="12">Replication restart protein PriA</fullName>
    </recommendedName>
    <alternativeName>
        <fullName evidence="12">ATP-dependent DNA helicase PriA</fullName>
        <ecNumber evidence="12">5.6.2.4</ecNumber>
    </alternativeName>
    <alternativeName>
        <fullName evidence="12">DNA 3'-5' helicase PriA</fullName>
    </alternativeName>
</protein>
<dbReference type="Pfam" id="PF00271">
    <property type="entry name" value="Helicase_C"/>
    <property type="match status" value="1"/>
</dbReference>
<dbReference type="GO" id="GO:1990077">
    <property type="term" value="C:primosome complex"/>
    <property type="evidence" value="ECO:0007669"/>
    <property type="project" value="UniProtKB-UniRule"/>
</dbReference>
<dbReference type="Proteomes" id="UP001196408">
    <property type="component" value="Unassembled WGS sequence"/>
</dbReference>
<dbReference type="GO" id="GO:0003677">
    <property type="term" value="F:DNA binding"/>
    <property type="evidence" value="ECO:0007669"/>
    <property type="project" value="UniProtKB-UniRule"/>
</dbReference>
<dbReference type="Pfam" id="PF17764">
    <property type="entry name" value="PriA_3primeBD"/>
    <property type="match status" value="1"/>
</dbReference>
<evidence type="ECO:0000313" key="14">
    <source>
        <dbReference type="EMBL" id="MBV3382416.1"/>
    </source>
</evidence>
<keyword evidence="8 12" id="KW-0067">ATP-binding</keyword>
<comment type="catalytic activity">
    <reaction evidence="12">
        <text>Couples ATP hydrolysis with the unwinding of duplex DNA by translocating in the 3'-5' direction.</text>
        <dbReference type="EC" id="5.6.2.4"/>
    </reaction>
</comment>
<organism evidence="14 16">
    <name type="scientific">Catenibacterium mitsuokai</name>
    <dbReference type="NCBI Taxonomy" id="100886"/>
    <lineage>
        <taxon>Bacteria</taxon>
        <taxon>Bacillati</taxon>
        <taxon>Bacillota</taxon>
        <taxon>Erysipelotrichia</taxon>
        <taxon>Erysipelotrichales</taxon>
        <taxon>Coprobacillaceae</taxon>
        <taxon>Catenibacterium</taxon>
    </lineage>
</organism>
<keyword evidence="4 12" id="KW-0547">Nucleotide-binding</keyword>
<feature type="binding site" evidence="12">
    <location>
        <position position="449"/>
    </location>
    <ligand>
        <name>Zn(2+)</name>
        <dbReference type="ChEBI" id="CHEBI:29105"/>
        <label>2</label>
    </ligand>
</feature>
<dbReference type="HAMAP" id="MF_00983">
    <property type="entry name" value="PriA"/>
    <property type="match status" value="1"/>
</dbReference>
<keyword evidence="6 12" id="KW-0347">Helicase</keyword>
<dbReference type="EMBL" id="JAHOEL010000017">
    <property type="protein sequence ID" value="MBV3392432.1"/>
    <property type="molecule type" value="Genomic_DNA"/>
</dbReference>
<dbReference type="AlphaFoldDB" id="A0AAW4MQG9"/>
<dbReference type="GO" id="GO:0006270">
    <property type="term" value="P:DNA replication initiation"/>
    <property type="evidence" value="ECO:0007669"/>
    <property type="project" value="TreeGrafter"/>
</dbReference>
<dbReference type="GO" id="GO:0006269">
    <property type="term" value="P:DNA replication, synthesis of primer"/>
    <property type="evidence" value="ECO:0007669"/>
    <property type="project" value="UniProtKB-KW"/>
</dbReference>
<feature type="binding site" evidence="12">
    <location>
        <position position="480"/>
    </location>
    <ligand>
        <name>Zn(2+)</name>
        <dbReference type="ChEBI" id="CHEBI:29105"/>
        <label>1</label>
    </ligand>
</feature>
<evidence type="ECO:0000256" key="12">
    <source>
        <dbReference type="HAMAP-Rule" id="MF_00983"/>
    </source>
</evidence>
<dbReference type="SMART" id="SM00487">
    <property type="entry name" value="DEXDc"/>
    <property type="match status" value="1"/>
</dbReference>
<comment type="similarity">
    <text evidence="12">Belongs to the helicase family. PriA subfamily.</text>
</comment>
<dbReference type="InterPro" id="IPR001650">
    <property type="entry name" value="Helicase_C-like"/>
</dbReference>
<reference evidence="14 17" key="1">
    <citation type="submission" date="2021-06" db="EMBL/GenBank/DDBJ databases">
        <title>Collection of gut derived symbiotic bacterial strains cultured from healthy donors.</title>
        <authorList>
            <person name="Lin H."/>
            <person name="Littmann E."/>
            <person name="Pamer E.G."/>
        </authorList>
    </citation>
    <scope>NUCLEOTIDE SEQUENCE</scope>
    <source>
        <strain evidence="15 17">MSK.21.70</strain>
        <strain evidence="14">MSK.21.82</strain>
    </source>
</reference>
<dbReference type="EC" id="5.6.2.4" evidence="12"/>
<keyword evidence="2 12" id="KW-0235">DNA replication</keyword>
<evidence type="ECO:0000313" key="17">
    <source>
        <dbReference type="Proteomes" id="UP001197492"/>
    </source>
</evidence>
<feature type="binding site" evidence="12">
    <location>
        <position position="440"/>
    </location>
    <ligand>
        <name>Zn(2+)</name>
        <dbReference type="ChEBI" id="CHEBI:29105"/>
        <label>1</label>
    </ligand>
</feature>
<dbReference type="Proteomes" id="UP001197492">
    <property type="component" value="Unassembled WGS sequence"/>
</dbReference>
<evidence type="ECO:0000256" key="1">
    <source>
        <dbReference type="ARBA" id="ARBA00022515"/>
    </source>
</evidence>
<name>A0AAW4MQG9_9FIRM</name>
<evidence type="ECO:0000256" key="6">
    <source>
        <dbReference type="ARBA" id="ARBA00022806"/>
    </source>
</evidence>
<feature type="domain" description="Helicase ATP-binding" evidence="13">
    <location>
        <begin position="209"/>
        <end position="375"/>
    </location>
</feature>
<dbReference type="RefSeq" id="WP_217747356.1">
    <property type="nucleotide sequence ID" value="NZ_JAHOEB010000017.1"/>
</dbReference>
<dbReference type="InterPro" id="IPR011545">
    <property type="entry name" value="DEAD/DEAH_box_helicase_dom"/>
</dbReference>
<dbReference type="InterPro" id="IPR005259">
    <property type="entry name" value="PriA"/>
</dbReference>
<evidence type="ECO:0000256" key="2">
    <source>
        <dbReference type="ARBA" id="ARBA00022705"/>
    </source>
</evidence>
<evidence type="ECO:0000256" key="4">
    <source>
        <dbReference type="ARBA" id="ARBA00022741"/>
    </source>
</evidence>
<dbReference type="InterPro" id="IPR040498">
    <property type="entry name" value="PriA_CRR"/>
</dbReference>
<proteinExistence type="inferred from homology"/>